<evidence type="ECO:0000313" key="3">
    <source>
        <dbReference type="Proteomes" id="UP000237752"/>
    </source>
</evidence>
<dbReference type="Gene3D" id="3.30.70.100">
    <property type="match status" value="1"/>
</dbReference>
<evidence type="ECO:0000259" key="1">
    <source>
        <dbReference type="Pfam" id="PF07978"/>
    </source>
</evidence>
<feature type="domain" description="NIPSNAP" evidence="1">
    <location>
        <begin position="3"/>
        <end position="99"/>
    </location>
</feature>
<reference evidence="2 3" key="1">
    <citation type="submission" date="2018-03" db="EMBL/GenBank/DDBJ databases">
        <title>Genomic Encyclopedia of Archaeal and Bacterial Type Strains, Phase II (KMG-II): from individual species to whole genera.</title>
        <authorList>
            <person name="Goeker M."/>
        </authorList>
    </citation>
    <scope>NUCLEOTIDE SEQUENCE [LARGE SCALE GENOMIC DNA]</scope>
    <source>
        <strain evidence="2 3">DSM 100065</strain>
    </source>
</reference>
<sequence>MKFELRTYRASDGKMPALLARFTDHTLAIFARHGMHSVGYWLREDDPSVLVYLLWHEGDPAKNWSDFKVDPDWVAARSASEVDGSLTASIEATFLDPVEALAVGDLPTK</sequence>
<evidence type="ECO:0000313" key="2">
    <source>
        <dbReference type="EMBL" id="PRZ40752.1"/>
    </source>
</evidence>
<gene>
    <name evidence="2" type="ORF">CLV47_11449</name>
</gene>
<dbReference type="RefSeq" id="WP_202862618.1">
    <property type="nucleotide sequence ID" value="NZ_PVUE01000014.1"/>
</dbReference>
<organism evidence="2 3">
    <name type="scientific">Antricoccus suffuscus</name>
    <dbReference type="NCBI Taxonomy" id="1629062"/>
    <lineage>
        <taxon>Bacteria</taxon>
        <taxon>Bacillati</taxon>
        <taxon>Actinomycetota</taxon>
        <taxon>Actinomycetes</taxon>
        <taxon>Geodermatophilales</taxon>
        <taxon>Antricoccaceae</taxon>
        <taxon>Antricoccus</taxon>
    </lineage>
</organism>
<proteinExistence type="predicted"/>
<dbReference type="InterPro" id="IPR012577">
    <property type="entry name" value="NIPSNAP"/>
</dbReference>
<comment type="caution">
    <text evidence="2">The sequence shown here is derived from an EMBL/GenBank/DDBJ whole genome shotgun (WGS) entry which is preliminary data.</text>
</comment>
<dbReference type="Pfam" id="PF07978">
    <property type="entry name" value="NIPSNAP"/>
    <property type="match status" value="1"/>
</dbReference>
<dbReference type="InterPro" id="IPR011008">
    <property type="entry name" value="Dimeric_a/b-barrel"/>
</dbReference>
<protein>
    <submittedName>
        <fullName evidence="2">NIPSNAP protein</fullName>
    </submittedName>
</protein>
<dbReference type="SUPFAM" id="SSF54909">
    <property type="entry name" value="Dimeric alpha+beta barrel"/>
    <property type="match status" value="1"/>
</dbReference>
<accession>A0A2T0ZWM4</accession>
<dbReference type="Proteomes" id="UP000237752">
    <property type="component" value="Unassembled WGS sequence"/>
</dbReference>
<name>A0A2T0ZWM4_9ACTN</name>
<dbReference type="EMBL" id="PVUE01000014">
    <property type="protein sequence ID" value="PRZ40752.1"/>
    <property type="molecule type" value="Genomic_DNA"/>
</dbReference>
<dbReference type="AlphaFoldDB" id="A0A2T0ZWM4"/>
<keyword evidence="3" id="KW-1185">Reference proteome</keyword>